<dbReference type="EMBL" id="LR906256">
    <property type="protein sequence ID" value="CAD7253812.1"/>
    <property type="molecule type" value="Genomic_DNA"/>
</dbReference>
<dbReference type="Gene3D" id="3.40.630.10">
    <property type="entry name" value="Zn peptidases"/>
    <property type="match status" value="1"/>
</dbReference>
<dbReference type="Proteomes" id="UP000677054">
    <property type="component" value="Unassembled WGS sequence"/>
</dbReference>
<gene>
    <name evidence="6" type="ORF">DSTB1V02_LOCUS13558</name>
</gene>
<dbReference type="Pfam" id="PF00883">
    <property type="entry name" value="Peptidase_M17"/>
    <property type="match status" value="1"/>
</dbReference>
<protein>
    <recommendedName>
        <fullName evidence="5">Cytosol aminopeptidase domain-containing protein</fullName>
    </recommendedName>
</protein>
<dbReference type="PRINTS" id="PR00481">
    <property type="entry name" value="LAMNOPPTDASE"/>
</dbReference>
<dbReference type="Gene3D" id="3.40.220.10">
    <property type="entry name" value="Leucine Aminopeptidase, subunit E, domain 1"/>
    <property type="match status" value="1"/>
</dbReference>
<dbReference type="GO" id="GO:0030145">
    <property type="term" value="F:manganese ion binding"/>
    <property type="evidence" value="ECO:0007669"/>
    <property type="project" value="InterPro"/>
</dbReference>
<name>A0A7R9AGT2_9CRUS</name>
<dbReference type="AlphaFoldDB" id="A0A7R9AGT2"/>
<sequence>KNTNETKEKLRIDACKIHQQLANLKIKNISINVINKIEIKFIKAFVEGFELSQYQFDKYKKQKNEEITLFAPNNLLPKNILQEIKSIIDAVKITKDLVNEPHNFLNTIQFSNELNKIFQNTTVKHTFWNQAKIQKEKMGGILAVNQGSIAPAYFHILEYKPTQSKNTKPIVFVGKGVMYDTGGLSIKPTPNSMDLMKCDMAGAATVVGAIHAMAKMNLPFHIVGLIPSVENKVSVSAICPGDIITMYDGTTVEVMNTDAEGRLILADALHYAKRLEPELVIDLATLTGAAIRAVGKEAGVAMSTADKKTNKKLEKAGYKTAERLVYFPLWKEYKEYIKSDIAELKNIGGADAGSITAEENLQQRLVSDYCVNL</sequence>
<feature type="domain" description="Cytosol aminopeptidase" evidence="5">
    <location>
        <begin position="256"/>
        <end position="263"/>
    </location>
</feature>
<comment type="similarity">
    <text evidence="1">Belongs to the peptidase M17 family.</text>
</comment>
<keyword evidence="2" id="KW-0031">Aminopeptidase</keyword>
<dbReference type="CDD" id="cd00433">
    <property type="entry name" value="Peptidase_M17"/>
    <property type="match status" value="1"/>
</dbReference>
<dbReference type="InterPro" id="IPR011356">
    <property type="entry name" value="Leucine_aapep/pepB"/>
</dbReference>
<dbReference type="OrthoDB" id="412814at2759"/>
<organism evidence="6">
    <name type="scientific">Darwinula stevensoni</name>
    <dbReference type="NCBI Taxonomy" id="69355"/>
    <lineage>
        <taxon>Eukaryota</taxon>
        <taxon>Metazoa</taxon>
        <taxon>Ecdysozoa</taxon>
        <taxon>Arthropoda</taxon>
        <taxon>Crustacea</taxon>
        <taxon>Oligostraca</taxon>
        <taxon>Ostracoda</taxon>
        <taxon>Podocopa</taxon>
        <taxon>Podocopida</taxon>
        <taxon>Darwinulocopina</taxon>
        <taxon>Darwinuloidea</taxon>
        <taxon>Darwinulidae</taxon>
        <taxon>Darwinula</taxon>
    </lineage>
</organism>
<feature type="non-terminal residue" evidence="6">
    <location>
        <position position="1"/>
    </location>
</feature>
<feature type="non-terminal residue" evidence="6">
    <location>
        <position position="373"/>
    </location>
</feature>
<evidence type="ECO:0000259" key="5">
    <source>
        <dbReference type="PROSITE" id="PS00631"/>
    </source>
</evidence>
<evidence type="ECO:0000256" key="1">
    <source>
        <dbReference type="ARBA" id="ARBA00009528"/>
    </source>
</evidence>
<reference evidence="6" key="1">
    <citation type="submission" date="2020-11" db="EMBL/GenBank/DDBJ databases">
        <authorList>
            <person name="Tran Van P."/>
        </authorList>
    </citation>
    <scope>NUCLEOTIDE SEQUENCE</scope>
</reference>
<keyword evidence="7" id="KW-1185">Reference proteome</keyword>
<dbReference type="GO" id="GO:0070006">
    <property type="term" value="F:metalloaminopeptidase activity"/>
    <property type="evidence" value="ECO:0007669"/>
    <property type="project" value="InterPro"/>
</dbReference>
<proteinExistence type="inferred from homology"/>
<dbReference type="PROSITE" id="PS00631">
    <property type="entry name" value="CYTOSOL_AP"/>
    <property type="match status" value="1"/>
</dbReference>
<dbReference type="InterPro" id="IPR043472">
    <property type="entry name" value="Macro_dom-like"/>
</dbReference>
<evidence type="ECO:0000256" key="2">
    <source>
        <dbReference type="ARBA" id="ARBA00022438"/>
    </source>
</evidence>
<dbReference type="PANTHER" id="PTHR11963:SF23">
    <property type="entry name" value="CYTOSOL AMINOPEPTIDASE"/>
    <property type="match status" value="1"/>
</dbReference>
<dbReference type="GO" id="GO:0006508">
    <property type="term" value="P:proteolysis"/>
    <property type="evidence" value="ECO:0007669"/>
    <property type="project" value="UniProtKB-KW"/>
</dbReference>
<dbReference type="SUPFAM" id="SSF52949">
    <property type="entry name" value="Macro domain-like"/>
    <property type="match status" value="1"/>
</dbReference>
<dbReference type="SUPFAM" id="SSF53187">
    <property type="entry name" value="Zn-dependent exopeptidases"/>
    <property type="match status" value="1"/>
</dbReference>
<dbReference type="PANTHER" id="PTHR11963">
    <property type="entry name" value="LEUCINE AMINOPEPTIDASE-RELATED"/>
    <property type="match status" value="1"/>
</dbReference>
<evidence type="ECO:0000313" key="6">
    <source>
        <dbReference type="EMBL" id="CAD7253812.1"/>
    </source>
</evidence>
<accession>A0A7R9AGT2</accession>
<evidence type="ECO:0000313" key="7">
    <source>
        <dbReference type="Proteomes" id="UP000677054"/>
    </source>
</evidence>
<dbReference type="GO" id="GO:0005737">
    <property type="term" value="C:cytoplasm"/>
    <property type="evidence" value="ECO:0007669"/>
    <property type="project" value="InterPro"/>
</dbReference>
<keyword evidence="3" id="KW-0645">Protease</keyword>
<evidence type="ECO:0000256" key="4">
    <source>
        <dbReference type="ARBA" id="ARBA00022801"/>
    </source>
</evidence>
<dbReference type="EMBL" id="CAJPEV010006739">
    <property type="protein sequence ID" value="CAG0904347.1"/>
    <property type="molecule type" value="Genomic_DNA"/>
</dbReference>
<dbReference type="InterPro" id="IPR000819">
    <property type="entry name" value="Peptidase_M17_C"/>
</dbReference>
<evidence type="ECO:0000256" key="3">
    <source>
        <dbReference type="ARBA" id="ARBA00022670"/>
    </source>
</evidence>
<keyword evidence="4" id="KW-0378">Hydrolase</keyword>